<dbReference type="Proteomes" id="UP000054350">
    <property type="component" value="Unassembled WGS sequence"/>
</dbReference>
<dbReference type="EMBL" id="GG745369">
    <property type="protein sequence ID" value="KNE71047.1"/>
    <property type="molecule type" value="Genomic_DNA"/>
</dbReference>
<evidence type="ECO:0000313" key="3">
    <source>
        <dbReference type="Proteomes" id="UP000054350"/>
    </source>
</evidence>
<proteinExistence type="predicted"/>
<feature type="compositionally biased region" description="Low complexity" evidence="1">
    <location>
        <begin position="87"/>
        <end position="102"/>
    </location>
</feature>
<feature type="compositionally biased region" description="Pro residues" evidence="1">
    <location>
        <begin position="76"/>
        <end position="86"/>
    </location>
</feature>
<feature type="region of interest" description="Disordered" evidence="1">
    <location>
        <begin position="1"/>
        <end position="103"/>
    </location>
</feature>
<evidence type="ECO:0000256" key="1">
    <source>
        <dbReference type="SAM" id="MobiDB-lite"/>
    </source>
</evidence>
<dbReference type="AlphaFoldDB" id="A0A0L0T8H8"/>
<evidence type="ECO:0000313" key="2">
    <source>
        <dbReference type="EMBL" id="KNE71047.1"/>
    </source>
</evidence>
<dbReference type="VEuPathDB" id="FungiDB:AMAG_20283"/>
<sequence>MLAMTVQPGKDVTDVDDSPPLRAASMLPMPVLPVARAPDRHRRGSTATTVSTSNGASTTASKPARPSSSSTRAPAPTRPAPTPTPASAPRTSPSADATSSPSLRSLVQRIKHVDTQISSGTLPPAAYPSAMTDYIAIHDLHPTWAASHRLLDRAAHLITAFRAATRRARDPDPATTVIESWLAEWWKRLVVPCFANDEHGDDRETVELPRDLPPCLARIHENTVRLSPHVDPLAAYVLLADTARHLAPRRRDFAGAYLALAATLLDAAACAVPRSGRVHALRGTACAARARKVEAVSAWVRAACCAEPYDASGALGGMFAAVGGGSGEGDEVKGEEMVVAWVRCLYARIDLDQVATLTDRLVAKWSTMPVVTRDHVAQIAAYLVHLSLGTPSFSFAAASALALLAAVGSPCTPAQLRQFAILSRGIMAVDDPVAWDPLRLPRRSRHL</sequence>
<feature type="compositionally biased region" description="Low complexity" evidence="1">
    <location>
        <begin position="56"/>
        <end position="75"/>
    </location>
</feature>
<organism evidence="2 3">
    <name type="scientific">Allomyces macrogynus (strain ATCC 38327)</name>
    <name type="common">Allomyces javanicus var. macrogynus</name>
    <dbReference type="NCBI Taxonomy" id="578462"/>
    <lineage>
        <taxon>Eukaryota</taxon>
        <taxon>Fungi</taxon>
        <taxon>Fungi incertae sedis</taxon>
        <taxon>Blastocladiomycota</taxon>
        <taxon>Blastocladiomycetes</taxon>
        <taxon>Blastocladiales</taxon>
        <taxon>Blastocladiaceae</taxon>
        <taxon>Allomyces</taxon>
    </lineage>
</organism>
<keyword evidence="3" id="KW-1185">Reference proteome</keyword>
<protein>
    <submittedName>
        <fullName evidence="2">Uncharacterized protein</fullName>
    </submittedName>
</protein>
<name>A0A0L0T8H8_ALLM3</name>
<reference evidence="2 3" key="1">
    <citation type="submission" date="2009-11" db="EMBL/GenBank/DDBJ databases">
        <title>Annotation of Allomyces macrogynus ATCC 38327.</title>
        <authorList>
            <consortium name="The Broad Institute Genome Sequencing Platform"/>
            <person name="Russ C."/>
            <person name="Cuomo C."/>
            <person name="Burger G."/>
            <person name="Gray M.W."/>
            <person name="Holland P.W.H."/>
            <person name="King N."/>
            <person name="Lang F.B.F."/>
            <person name="Roger A.J."/>
            <person name="Ruiz-Trillo I."/>
            <person name="Young S.K."/>
            <person name="Zeng Q."/>
            <person name="Gargeya S."/>
            <person name="Fitzgerald M."/>
            <person name="Haas B."/>
            <person name="Abouelleil A."/>
            <person name="Alvarado L."/>
            <person name="Arachchi H.M."/>
            <person name="Berlin A."/>
            <person name="Chapman S.B."/>
            <person name="Gearin G."/>
            <person name="Goldberg J."/>
            <person name="Griggs A."/>
            <person name="Gujja S."/>
            <person name="Hansen M."/>
            <person name="Heiman D."/>
            <person name="Howarth C."/>
            <person name="Larimer J."/>
            <person name="Lui A."/>
            <person name="MacDonald P.J.P."/>
            <person name="McCowen C."/>
            <person name="Montmayeur A."/>
            <person name="Murphy C."/>
            <person name="Neiman D."/>
            <person name="Pearson M."/>
            <person name="Priest M."/>
            <person name="Roberts A."/>
            <person name="Saif S."/>
            <person name="Shea T."/>
            <person name="Sisk P."/>
            <person name="Stolte C."/>
            <person name="Sykes S."/>
            <person name="Wortman J."/>
            <person name="Nusbaum C."/>
            <person name="Birren B."/>
        </authorList>
    </citation>
    <scope>NUCLEOTIDE SEQUENCE [LARGE SCALE GENOMIC DNA]</scope>
    <source>
        <strain evidence="2 3">ATCC 38327</strain>
    </source>
</reference>
<accession>A0A0L0T8H8</accession>
<feature type="compositionally biased region" description="Polar residues" evidence="1">
    <location>
        <begin position="45"/>
        <end position="55"/>
    </location>
</feature>
<gene>
    <name evidence="2" type="ORF">AMAG_20283</name>
</gene>
<reference evidence="3" key="2">
    <citation type="submission" date="2009-11" db="EMBL/GenBank/DDBJ databases">
        <title>The Genome Sequence of Allomyces macrogynus strain ATCC 38327.</title>
        <authorList>
            <consortium name="The Broad Institute Genome Sequencing Platform"/>
            <person name="Russ C."/>
            <person name="Cuomo C."/>
            <person name="Shea T."/>
            <person name="Young S.K."/>
            <person name="Zeng Q."/>
            <person name="Koehrsen M."/>
            <person name="Haas B."/>
            <person name="Borodovsky M."/>
            <person name="Guigo R."/>
            <person name="Alvarado L."/>
            <person name="Berlin A."/>
            <person name="Borenstein D."/>
            <person name="Chen Z."/>
            <person name="Engels R."/>
            <person name="Freedman E."/>
            <person name="Gellesch M."/>
            <person name="Goldberg J."/>
            <person name="Griggs A."/>
            <person name="Gujja S."/>
            <person name="Heiman D."/>
            <person name="Hepburn T."/>
            <person name="Howarth C."/>
            <person name="Jen D."/>
            <person name="Larson L."/>
            <person name="Lewis B."/>
            <person name="Mehta T."/>
            <person name="Park D."/>
            <person name="Pearson M."/>
            <person name="Roberts A."/>
            <person name="Saif S."/>
            <person name="Shenoy N."/>
            <person name="Sisk P."/>
            <person name="Stolte C."/>
            <person name="Sykes S."/>
            <person name="Walk T."/>
            <person name="White J."/>
            <person name="Yandava C."/>
            <person name="Burger G."/>
            <person name="Gray M.W."/>
            <person name="Holland P.W.H."/>
            <person name="King N."/>
            <person name="Lang F.B.F."/>
            <person name="Roger A.J."/>
            <person name="Ruiz-Trillo I."/>
            <person name="Lander E."/>
            <person name="Nusbaum C."/>
        </authorList>
    </citation>
    <scope>NUCLEOTIDE SEQUENCE [LARGE SCALE GENOMIC DNA]</scope>
    <source>
        <strain evidence="3">ATCC 38327</strain>
    </source>
</reference>